<evidence type="ECO:0000313" key="5">
    <source>
        <dbReference type="Proteomes" id="UP000319516"/>
    </source>
</evidence>
<dbReference type="InterPro" id="IPR003607">
    <property type="entry name" value="HD/PDEase_dom"/>
</dbReference>
<dbReference type="Gene3D" id="1.10.3210.10">
    <property type="entry name" value="Hypothetical protein af1432"/>
    <property type="match status" value="1"/>
</dbReference>
<feature type="region of interest" description="Disordered" evidence="1">
    <location>
        <begin position="1"/>
        <end position="37"/>
    </location>
</feature>
<dbReference type="RefSeq" id="WP_141784357.1">
    <property type="nucleotide sequence ID" value="NZ_BAAAIK010000004.1"/>
</dbReference>
<feature type="compositionally biased region" description="Low complexity" evidence="1">
    <location>
        <begin position="18"/>
        <end position="37"/>
    </location>
</feature>
<dbReference type="SUPFAM" id="SSF109604">
    <property type="entry name" value="HD-domain/PDEase-like"/>
    <property type="match status" value="1"/>
</dbReference>
<dbReference type="Proteomes" id="UP000319516">
    <property type="component" value="Unassembled WGS sequence"/>
</dbReference>
<dbReference type="EMBL" id="VFOP01000001">
    <property type="protein sequence ID" value="TQL50198.1"/>
    <property type="molecule type" value="Genomic_DNA"/>
</dbReference>
<organism evidence="4 5">
    <name type="scientific">Ornithinicoccus hortensis</name>
    <dbReference type="NCBI Taxonomy" id="82346"/>
    <lineage>
        <taxon>Bacteria</taxon>
        <taxon>Bacillati</taxon>
        <taxon>Actinomycetota</taxon>
        <taxon>Actinomycetes</taxon>
        <taxon>Micrococcales</taxon>
        <taxon>Intrasporangiaceae</taxon>
        <taxon>Ornithinicoccus</taxon>
    </lineage>
</organism>
<keyword evidence="2" id="KW-0472">Membrane</keyword>
<accession>A0A542YQ13</accession>
<dbReference type="Pfam" id="PF13487">
    <property type="entry name" value="HD_5"/>
    <property type="match status" value="1"/>
</dbReference>
<feature type="transmembrane region" description="Helical" evidence="2">
    <location>
        <begin position="44"/>
        <end position="65"/>
    </location>
</feature>
<evidence type="ECO:0000313" key="4">
    <source>
        <dbReference type="EMBL" id="TQL50198.1"/>
    </source>
</evidence>
<feature type="domain" description="HD-GYP" evidence="3">
    <location>
        <begin position="270"/>
        <end position="465"/>
    </location>
</feature>
<keyword evidence="5" id="KW-1185">Reference proteome</keyword>
<gene>
    <name evidence="4" type="ORF">FB467_1302</name>
</gene>
<feature type="transmembrane region" description="Helical" evidence="2">
    <location>
        <begin position="72"/>
        <end position="90"/>
    </location>
</feature>
<feature type="transmembrane region" description="Helical" evidence="2">
    <location>
        <begin position="141"/>
        <end position="160"/>
    </location>
</feature>
<keyword evidence="2" id="KW-0812">Transmembrane</keyword>
<comment type="caution">
    <text evidence="4">The sequence shown here is derived from an EMBL/GenBank/DDBJ whole genome shotgun (WGS) entry which is preliminary data.</text>
</comment>
<protein>
    <submittedName>
        <fullName evidence="4">HD domain-containing protein</fullName>
    </submittedName>
</protein>
<feature type="transmembrane region" description="Helical" evidence="2">
    <location>
        <begin position="172"/>
        <end position="201"/>
    </location>
</feature>
<dbReference type="PROSITE" id="PS51832">
    <property type="entry name" value="HD_GYP"/>
    <property type="match status" value="1"/>
</dbReference>
<sequence length="516" mass="54141">MSKDSSGTGRPPKHPSEARSPGGAAPSASPEPSASTEASPASRWVVNSYVGLLNVAAFSIILVGGFSRGMDLRWGSIAMLTALAALGASMRERELGPHVGVSFGTVILAASLPLAGPIGAAIVGYVSHIVGARNSRSRARLFNAGMTACLGAGGGLVYRLCGGESPLDPDATAMALLLGVAAPMVVGYAAMTLLNVTLVAVMARLAGGMSFSQVFGRTIRGLGWGYVTHAVVAFLFVVLWVPAKVGMFSAALVLLPLLIAQWTLSRDTYERRSHTRTVSTLVAALEAANPYSVGHSARVAELCRRMAPRLGITGSTAEELHFAALLHDIGMVAVPPQAPRASGPVDVGFLVAMSEHPQAGVRMLQDIDFLANALPGILHHHERLDGKGYPAGLRGEEIPWFARVIAVADAFDSLTTTRSYRDPLDQAAALRQLRGRVGTHLDGEVVGALADALAARAWEPTLIHEDLRSALGDVHDHDDPLVSDQYAQWSPDADHAAPGQQVQAAVRQGEIDGTVR</sequence>
<keyword evidence="2" id="KW-1133">Transmembrane helix</keyword>
<dbReference type="AlphaFoldDB" id="A0A542YQ13"/>
<dbReference type="OrthoDB" id="9802066at2"/>
<proteinExistence type="predicted"/>
<reference evidence="4 5" key="1">
    <citation type="submission" date="2019-06" db="EMBL/GenBank/DDBJ databases">
        <title>Sequencing the genomes of 1000 actinobacteria strains.</title>
        <authorList>
            <person name="Klenk H.-P."/>
        </authorList>
    </citation>
    <scope>NUCLEOTIDE SEQUENCE [LARGE SCALE GENOMIC DNA]</scope>
    <source>
        <strain evidence="4 5">DSM 12335</strain>
    </source>
</reference>
<feature type="transmembrane region" description="Helical" evidence="2">
    <location>
        <begin position="102"/>
        <end position="129"/>
    </location>
</feature>
<evidence type="ECO:0000256" key="2">
    <source>
        <dbReference type="SAM" id="Phobius"/>
    </source>
</evidence>
<evidence type="ECO:0000256" key="1">
    <source>
        <dbReference type="SAM" id="MobiDB-lite"/>
    </source>
</evidence>
<dbReference type="InterPro" id="IPR037522">
    <property type="entry name" value="HD_GYP_dom"/>
</dbReference>
<name>A0A542YQ13_9MICO</name>
<dbReference type="CDD" id="cd00077">
    <property type="entry name" value="HDc"/>
    <property type="match status" value="1"/>
</dbReference>
<evidence type="ECO:0000259" key="3">
    <source>
        <dbReference type="PROSITE" id="PS51832"/>
    </source>
</evidence>
<dbReference type="PANTHER" id="PTHR43155">
    <property type="entry name" value="CYCLIC DI-GMP PHOSPHODIESTERASE PA4108-RELATED"/>
    <property type="match status" value="1"/>
</dbReference>
<dbReference type="PANTHER" id="PTHR43155:SF2">
    <property type="entry name" value="CYCLIC DI-GMP PHOSPHODIESTERASE PA4108"/>
    <property type="match status" value="1"/>
</dbReference>
<feature type="transmembrane region" description="Helical" evidence="2">
    <location>
        <begin position="222"/>
        <end position="241"/>
    </location>
</feature>
<dbReference type="SMART" id="SM00471">
    <property type="entry name" value="HDc"/>
    <property type="match status" value="1"/>
</dbReference>